<dbReference type="EMBL" id="BSST01000001">
    <property type="protein sequence ID" value="GLX78339.1"/>
    <property type="molecule type" value="Genomic_DNA"/>
</dbReference>
<evidence type="ECO:0000256" key="2">
    <source>
        <dbReference type="ARBA" id="ARBA00022737"/>
    </source>
</evidence>
<protein>
    <recommendedName>
        <fullName evidence="5">Leucine-rich repeat domain-containing protein</fullName>
    </recommendedName>
</protein>
<reference evidence="3 4" key="1">
    <citation type="submission" date="2023-03" db="EMBL/GenBank/DDBJ databases">
        <title>Draft genome sequence of Thalassotalea insulae KCTC 62186T.</title>
        <authorList>
            <person name="Sawabe T."/>
        </authorList>
    </citation>
    <scope>NUCLEOTIDE SEQUENCE [LARGE SCALE GENOMIC DNA]</scope>
    <source>
        <strain evidence="3 4">KCTC 62186</strain>
    </source>
</reference>
<dbReference type="PANTHER" id="PTHR47566">
    <property type="match status" value="1"/>
</dbReference>
<dbReference type="PANTHER" id="PTHR47566:SF1">
    <property type="entry name" value="PROTEIN NUD1"/>
    <property type="match status" value="1"/>
</dbReference>
<sequence>MINIKKWLWVLFIPYLVSAEVIIKDIKFKDPAFAACVHQTAEKNNWHSAYDVTRLKCHSMEITNAQEVTQFSNLTYLSLYNNALSNLDLTSLNNLMELNLANNQLEQLKIQGLSHLQKLFLFRNRLKTINLQGLNELHTIRLMQNRLTTLDITPLLKLKTGYFFDNKLEDLSITGLKQLEFLDVRQNPMPDELYDFYDKQEGIVISHDGNADDWK</sequence>
<keyword evidence="1" id="KW-0433">Leucine-rich repeat</keyword>
<dbReference type="PROSITE" id="PS51450">
    <property type="entry name" value="LRR"/>
    <property type="match status" value="2"/>
</dbReference>
<dbReference type="InterPro" id="IPR001611">
    <property type="entry name" value="Leu-rich_rpt"/>
</dbReference>
<evidence type="ECO:0000256" key="1">
    <source>
        <dbReference type="ARBA" id="ARBA00022614"/>
    </source>
</evidence>
<dbReference type="Gene3D" id="3.80.10.10">
    <property type="entry name" value="Ribonuclease Inhibitor"/>
    <property type="match status" value="1"/>
</dbReference>
<organism evidence="3 4">
    <name type="scientific">Thalassotalea insulae</name>
    <dbReference type="NCBI Taxonomy" id="2056778"/>
    <lineage>
        <taxon>Bacteria</taxon>
        <taxon>Pseudomonadati</taxon>
        <taxon>Pseudomonadota</taxon>
        <taxon>Gammaproteobacteria</taxon>
        <taxon>Alteromonadales</taxon>
        <taxon>Colwelliaceae</taxon>
        <taxon>Thalassotalea</taxon>
    </lineage>
</organism>
<comment type="caution">
    <text evidence="3">The sequence shown here is derived from an EMBL/GenBank/DDBJ whole genome shotgun (WGS) entry which is preliminary data.</text>
</comment>
<accession>A0ABQ6GT56</accession>
<dbReference type="InterPro" id="IPR032675">
    <property type="entry name" value="LRR_dom_sf"/>
</dbReference>
<evidence type="ECO:0000313" key="4">
    <source>
        <dbReference type="Proteomes" id="UP001157186"/>
    </source>
</evidence>
<keyword evidence="4" id="KW-1185">Reference proteome</keyword>
<dbReference type="InterPro" id="IPR052574">
    <property type="entry name" value="CDIRP"/>
</dbReference>
<dbReference type="Proteomes" id="UP001157186">
    <property type="component" value="Unassembled WGS sequence"/>
</dbReference>
<gene>
    <name evidence="3" type="ORF">tinsulaeT_16790</name>
</gene>
<dbReference type="SUPFAM" id="SSF52058">
    <property type="entry name" value="L domain-like"/>
    <property type="match status" value="1"/>
</dbReference>
<evidence type="ECO:0008006" key="5">
    <source>
        <dbReference type="Google" id="ProtNLM"/>
    </source>
</evidence>
<evidence type="ECO:0000313" key="3">
    <source>
        <dbReference type="EMBL" id="GLX78339.1"/>
    </source>
</evidence>
<dbReference type="RefSeq" id="WP_284244226.1">
    <property type="nucleotide sequence ID" value="NZ_BSST01000001.1"/>
</dbReference>
<name>A0ABQ6GT56_9GAMM</name>
<proteinExistence type="predicted"/>
<keyword evidence="2" id="KW-0677">Repeat</keyword>